<dbReference type="InterPro" id="IPR026074">
    <property type="entry name" value="MAP1"/>
</dbReference>
<dbReference type="GO" id="GO:0008017">
    <property type="term" value="F:microtubule binding"/>
    <property type="evidence" value="ECO:0007669"/>
    <property type="project" value="InterPro"/>
</dbReference>
<dbReference type="Proteomes" id="UP000694580">
    <property type="component" value="Unplaced"/>
</dbReference>
<evidence type="ECO:0000259" key="2">
    <source>
        <dbReference type="Pfam" id="PF23415"/>
    </source>
</evidence>
<dbReference type="GO" id="GO:0005874">
    <property type="term" value="C:microtubule"/>
    <property type="evidence" value="ECO:0007669"/>
    <property type="project" value="InterPro"/>
</dbReference>
<proteinExistence type="predicted"/>
<dbReference type="GO" id="GO:0045202">
    <property type="term" value="C:synapse"/>
    <property type="evidence" value="ECO:0007669"/>
    <property type="project" value="TreeGrafter"/>
</dbReference>
<dbReference type="GO" id="GO:0031114">
    <property type="term" value="P:regulation of microtubule depolymerization"/>
    <property type="evidence" value="ECO:0007669"/>
    <property type="project" value="TreeGrafter"/>
</dbReference>
<dbReference type="GO" id="GO:0003779">
    <property type="term" value="F:actin binding"/>
    <property type="evidence" value="ECO:0007669"/>
    <property type="project" value="TreeGrafter"/>
</dbReference>
<dbReference type="Pfam" id="PF23415">
    <property type="entry name" value="MAPB1_N"/>
    <property type="match status" value="1"/>
</dbReference>
<dbReference type="GO" id="GO:0005875">
    <property type="term" value="C:microtubule associated complex"/>
    <property type="evidence" value="ECO:0007669"/>
    <property type="project" value="TreeGrafter"/>
</dbReference>
<dbReference type="PANTHER" id="PTHR13843">
    <property type="entry name" value="MICROTUBULE-ASSOCIATED PROTEIN"/>
    <property type="match status" value="1"/>
</dbReference>
<dbReference type="GO" id="GO:0016358">
    <property type="term" value="P:dendrite development"/>
    <property type="evidence" value="ECO:0007669"/>
    <property type="project" value="TreeGrafter"/>
</dbReference>
<dbReference type="GO" id="GO:0007409">
    <property type="term" value="P:axonogenesis"/>
    <property type="evidence" value="ECO:0007669"/>
    <property type="project" value="TreeGrafter"/>
</dbReference>
<dbReference type="GO" id="GO:0005829">
    <property type="term" value="C:cytosol"/>
    <property type="evidence" value="ECO:0007669"/>
    <property type="project" value="TreeGrafter"/>
</dbReference>
<evidence type="ECO:0000313" key="3">
    <source>
        <dbReference type="Ensembl" id="ENSDCDP00010041638.1"/>
    </source>
</evidence>
<evidence type="ECO:0000313" key="4">
    <source>
        <dbReference type="Proteomes" id="UP000694580"/>
    </source>
</evidence>
<dbReference type="GeneTree" id="ENSGT01020000233125"/>
<dbReference type="GO" id="GO:0030425">
    <property type="term" value="C:dendrite"/>
    <property type="evidence" value="ECO:0007669"/>
    <property type="project" value="TreeGrafter"/>
</dbReference>
<dbReference type="InterPro" id="IPR056617">
    <property type="entry name" value="MAP1B/S_N"/>
</dbReference>
<dbReference type="GO" id="GO:0000226">
    <property type="term" value="P:microtubule cytoskeleton organization"/>
    <property type="evidence" value="ECO:0007669"/>
    <property type="project" value="InterPro"/>
</dbReference>
<feature type="region of interest" description="Disordered" evidence="1">
    <location>
        <begin position="1"/>
        <end position="26"/>
    </location>
</feature>
<sequence length="95" mass="10701">MDEVPASARATVAMEPPEPSQLPGRRAPPFCALHHYLLIVIGDTASEHQLEDVKEQIRRGLRSWEIDLAVCDLNSELRLFQKHHSAQFSTEVKGQ</sequence>
<dbReference type="PANTHER" id="PTHR13843:SF6">
    <property type="entry name" value="MICROTUBULE-ASSOCIATED PROTEIN 1A"/>
    <property type="match status" value="1"/>
</dbReference>
<dbReference type="Ensembl" id="ENSDCDT00010051622.1">
    <property type="protein sequence ID" value="ENSDCDP00010041638.1"/>
    <property type="gene ID" value="ENSDCDG00010026368.1"/>
</dbReference>
<reference evidence="3" key="2">
    <citation type="submission" date="2025-09" db="UniProtKB">
        <authorList>
            <consortium name="Ensembl"/>
        </authorList>
    </citation>
    <scope>IDENTIFICATION</scope>
</reference>
<protein>
    <recommendedName>
        <fullName evidence="2">Microtubule-associated protein 1B/S N-terminal domain-containing protein</fullName>
    </recommendedName>
</protein>
<name>A0AAY4D894_9TELE</name>
<organism evidence="3 4">
    <name type="scientific">Denticeps clupeoides</name>
    <name type="common">denticle herring</name>
    <dbReference type="NCBI Taxonomy" id="299321"/>
    <lineage>
        <taxon>Eukaryota</taxon>
        <taxon>Metazoa</taxon>
        <taxon>Chordata</taxon>
        <taxon>Craniata</taxon>
        <taxon>Vertebrata</taxon>
        <taxon>Euteleostomi</taxon>
        <taxon>Actinopterygii</taxon>
        <taxon>Neopterygii</taxon>
        <taxon>Teleostei</taxon>
        <taxon>Clupei</taxon>
        <taxon>Clupeiformes</taxon>
        <taxon>Denticipitoidei</taxon>
        <taxon>Denticipitidae</taxon>
        <taxon>Denticeps</taxon>
    </lineage>
</organism>
<keyword evidence="4" id="KW-1185">Reference proteome</keyword>
<dbReference type="GO" id="GO:0043025">
    <property type="term" value="C:neuronal cell body"/>
    <property type="evidence" value="ECO:0007669"/>
    <property type="project" value="TreeGrafter"/>
</dbReference>
<evidence type="ECO:0000256" key="1">
    <source>
        <dbReference type="SAM" id="MobiDB-lite"/>
    </source>
</evidence>
<accession>A0AAY4D894</accession>
<dbReference type="AlphaFoldDB" id="A0AAY4D894"/>
<feature type="domain" description="Microtubule-associated protein 1B/S N-terminal" evidence="2">
    <location>
        <begin position="37"/>
        <end position="95"/>
    </location>
</feature>
<reference evidence="3" key="1">
    <citation type="submission" date="2025-08" db="UniProtKB">
        <authorList>
            <consortium name="Ensembl"/>
        </authorList>
    </citation>
    <scope>IDENTIFICATION</scope>
</reference>